<accession>A0ABX0SH89</accession>
<organism evidence="1 2">
    <name type="scientific">Brooklawnia cerclae</name>
    <dbReference type="NCBI Taxonomy" id="349934"/>
    <lineage>
        <taxon>Bacteria</taxon>
        <taxon>Bacillati</taxon>
        <taxon>Actinomycetota</taxon>
        <taxon>Actinomycetes</taxon>
        <taxon>Propionibacteriales</taxon>
        <taxon>Propionibacteriaceae</taxon>
        <taxon>Brooklawnia</taxon>
    </lineage>
</organism>
<evidence type="ECO:0000313" key="2">
    <source>
        <dbReference type="Proteomes" id="UP000749311"/>
    </source>
</evidence>
<evidence type="ECO:0000313" key="1">
    <source>
        <dbReference type="EMBL" id="NIH57763.1"/>
    </source>
</evidence>
<gene>
    <name evidence="1" type="ORF">FB473_002408</name>
</gene>
<dbReference type="EMBL" id="JAAMOZ010000001">
    <property type="protein sequence ID" value="NIH57763.1"/>
    <property type="molecule type" value="Genomic_DNA"/>
</dbReference>
<sequence length="185" mass="20624">MSTMLDHLTPSLPAGLLVPEPLERAWEWMEDQGWGRTDENGYFLTPYEPDSQLGVVFASDASLDGWFNDDSPAPERLVPLGEIAPDGSLACLWLDEGDRERFVGLTSEGDAFLIADTGVDFLRAIAIGYVELVPMFLDEPPDDEEAIAALEPFREWVADEFDADVPTQWSLVPDDEFTAWVERQG</sequence>
<dbReference type="RefSeq" id="WP_167168001.1">
    <property type="nucleotide sequence ID" value="NZ_BAAAOO010000007.1"/>
</dbReference>
<evidence type="ECO:0008006" key="3">
    <source>
        <dbReference type="Google" id="ProtNLM"/>
    </source>
</evidence>
<proteinExistence type="predicted"/>
<protein>
    <recommendedName>
        <fullName evidence="3">SUKH-4 immunity protein of toxin-antitoxin system</fullName>
    </recommendedName>
</protein>
<dbReference type="Proteomes" id="UP000749311">
    <property type="component" value="Unassembled WGS sequence"/>
</dbReference>
<name>A0ABX0SH89_9ACTN</name>
<reference evidence="1 2" key="1">
    <citation type="submission" date="2020-02" db="EMBL/GenBank/DDBJ databases">
        <title>Sequencing the genomes of 1000 actinobacteria strains.</title>
        <authorList>
            <person name="Klenk H.-P."/>
        </authorList>
    </citation>
    <scope>NUCLEOTIDE SEQUENCE [LARGE SCALE GENOMIC DNA]</scope>
    <source>
        <strain evidence="1 2">DSM 19609</strain>
    </source>
</reference>
<comment type="caution">
    <text evidence="1">The sequence shown here is derived from an EMBL/GenBank/DDBJ whole genome shotgun (WGS) entry which is preliminary data.</text>
</comment>
<keyword evidence="2" id="KW-1185">Reference proteome</keyword>